<accession>A0ABT2ELW5</accession>
<dbReference type="EMBL" id="JANUCP010000002">
    <property type="protein sequence ID" value="MCS3918934.1"/>
    <property type="molecule type" value="Genomic_DNA"/>
</dbReference>
<evidence type="ECO:0000256" key="2">
    <source>
        <dbReference type="SAM" id="Coils"/>
    </source>
</evidence>
<proteinExistence type="inferred from homology"/>
<dbReference type="RefSeq" id="WP_018196621.1">
    <property type="nucleotide sequence ID" value="NZ_CP130454.1"/>
</dbReference>
<keyword evidence="2" id="KW-0175">Coiled coil</keyword>
<dbReference type="Gene3D" id="3.30.70.1880">
    <property type="entry name" value="Protein of unknown function DUF881"/>
    <property type="match status" value="1"/>
</dbReference>
<keyword evidence="5" id="KW-1185">Reference proteome</keyword>
<keyword evidence="3" id="KW-0812">Transmembrane</keyword>
<evidence type="ECO:0000313" key="4">
    <source>
        <dbReference type="EMBL" id="MCS3918934.1"/>
    </source>
</evidence>
<evidence type="ECO:0000256" key="1">
    <source>
        <dbReference type="ARBA" id="ARBA00009108"/>
    </source>
</evidence>
<reference evidence="4 5" key="1">
    <citation type="submission" date="2022-08" db="EMBL/GenBank/DDBJ databases">
        <title>Bacterial and archaeal communities from various locations to study Microbial Dark Matter (Phase II).</title>
        <authorList>
            <person name="Stepanauskas R."/>
        </authorList>
    </citation>
    <scope>NUCLEOTIDE SEQUENCE [LARGE SCALE GENOMIC DNA]</scope>
    <source>
        <strain evidence="4 5">PD1</strain>
    </source>
</reference>
<comment type="similarity">
    <text evidence="1">Belongs to the UPF0749 family.</text>
</comment>
<feature type="transmembrane region" description="Helical" evidence="3">
    <location>
        <begin position="12"/>
        <end position="32"/>
    </location>
</feature>
<keyword evidence="3" id="KW-1133">Transmembrane helix</keyword>
<name>A0ABT2ELW5_9BACT</name>
<comment type="caution">
    <text evidence="4">The sequence shown here is derived from an EMBL/GenBank/DDBJ whole genome shotgun (WGS) entry which is preliminary data.</text>
</comment>
<organism evidence="4 5">
    <name type="scientific">Candidatus Fervidibacter sacchari</name>
    <dbReference type="NCBI Taxonomy" id="1448929"/>
    <lineage>
        <taxon>Bacteria</taxon>
        <taxon>Candidatus Fervidibacterota</taxon>
        <taxon>Candidatus Fervidibacter</taxon>
    </lineage>
</organism>
<feature type="coiled-coil region" evidence="2">
    <location>
        <begin position="43"/>
        <end position="84"/>
    </location>
</feature>
<sequence>MRQTLLQDQKFAIVLVGLTLGLLIGLQVRTLGLQKATIGSSRVTVLMERLLRAQEEIEQLRGEVDKLRQQIRDYEQAMAEGRAATERITAELNRLRVLAGLTRVRGPGVIVWLTDAPKPTLPEDPSSGIVHDTDLLMIVNELRNAGAEAIAINNQRVVATTAIRCVGNLITVNGVTISPPYEIAAIGDPNKLKEGLMMPGGIVEGLRALGIPVQIQQRQDVIIPSLSITPKIELARPTEQ</sequence>
<dbReference type="Proteomes" id="UP001204798">
    <property type="component" value="Unassembled WGS sequence"/>
</dbReference>
<keyword evidence="3" id="KW-0472">Membrane</keyword>
<dbReference type="Pfam" id="PF05949">
    <property type="entry name" value="DUF881"/>
    <property type="match status" value="1"/>
</dbReference>
<dbReference type="PANTHER" id="PTHR37313">
    <property type="entry name" value="UPF0749 PROTEIN RV1825"/>
    <property type="match status" value="1"/>
</dbReference>
<evidence type="ECO:0000313" key="5">
    <source>
        <dbReference type="Proteomes" id="UP001204798"/>
    </source>
</evidence>
<dbReference type="InterPro" id="IPR010273">
    <property type="entry name" value="DUF881"/>
</dbReference>
<gene>
    <name evidence="4" type="ORF">M2350_001334</name>
</gene>
<protein>
    <submittedName>
        <fullName evidence="4">Uncharacterized protein YlxW (UPF0749 family)</fullName>
    </submittedName>
</protein>
<dbReference type="PANTHER" id="PTHR37313:SF2">
    <property type="entry name" value="UPF0749 PROTEIN YLXX"/>
    <property type="match status" value="1"/>
</dbReference>
<evidence type="ECO:0000256" key="3">
    <source>
        <dbReference type="SAM" id="Phobius"/>
    </source>
</evidence>